<dbReference type="InterPro" id="IPR000591">
    <property type="entry name" value="DEP_dom"/>
</dbReference>
<dbReference type="Proteomes" id="UP000743370">
    <property type="component" value="Unassembled WGS sequence"/>
</dbReference>
<dbReference type="InterPro" id="IPR036249">
    <property type="entry name" value="Thioredoxin-like_sf"/>
</dbReference>
<accession>A0A8T0JQS7</accession>
<evidence type="ECO:0000313" key="4">
    <source>
        <dbReference type="Proteomes" id="UP000743370"/>
    </source>
</evidence>
<dbReference type="Pfam" id="PF00462">
    <property type="entry name" value="Glutaredoxin"/>
    <property type="match status" value="1"/>
</dbReference>
<dbReference type="AlphaFoldDB" id="A0A8T0JQS7"/>
<dbReference type="Pfam" id="PF04784">
    <property type="entry name" value="DUF547"/>
    <property type="match status" value="1"/>
</dbReference>
<dbReference type="InterPro" id="IPR014025">
    <property type="entry name" value="Glutaredoxin_subgr"/>
</dbReference>
<dbReference type="PANTHER" id="PTHR46361">
    <property type="entry name" value="ELECTRON CARRIER/ PROTEIN DISULFIDE OXIDOREDUCTASE"/>
    <property type="match status" value="1"/>
</dbReference>
<dbReference type="InterPro" id="IPR002109">
    <property type="entry name" value="Glutaredoxin"/>
</dbReference>
<evidence type="ECO:0000259" key="2">
    <source>
        <dbReference type="PROSITE" id="PS50186"/>
    </source>
</evidence>
<dbReference type="EMBL" id="JABFOF010000010">
    <property type="protein sequence ID" value="KAG2377253.1"/>
    <property type="molecule type" value="Genomic_DNA"/>
</dbReference>
<dbReference type="SUPFAM" id="SSF46785">
    <property type="entry name" value="Winged helix' DNA-binding domain"/>
    <property type="match status" value="1"/>
</dbReference>
<name>A0A8T0JQS7_PHAAN</name>
<dbReference type="Pfam" id="PF00610">
    <property type="entry name" value="DEP"/>
    <property type="match status" value="1"/>
</dbReference>
<dbReference type="Gene3D" id="3.40.30.10">
    <property type="entry name" value="Glutaredoxin"/>
    <property type="match status" value="1"/>
</dbReference>
<organism evidence="3 4">
    <name type="scientific">Phaseolus angularis</name>
    <name type="common">Azuki bean</name>
    <name type="synonym">Vigna angularis</name>
    <dbReference type="NCBI Taxonomy" id="3914"/>
    <lineage>
        <taxon>Eukaryota</taxon>
        <taxon>Viridiplantae</taxon>
        <taxon>Streptophyta</taxon>
        <taxon>Embryophyta</taxon>
        <taxon>Tracheophyta</taxon>
        <taxon>Spermatophyta</taxon>
        <taxon>Magnoliopsida</taxon>
        <taxon>eudicotyledons</taxon>
        <taxon>Gunneridae</taxon>
        <taxon>Pentapetalae</taxon>
        <taxon>rosids</taxon>
        <taxon>fabids</taxon>
        <taxon>Fabales</taxon>
        <taxon>Fabaceae</taxon>
        <taxon>Papilionoideae</taxon>
        <taxon>50 kb inversion clade</taxon>
        <taxon>NPAAA clade</taxon>
        <taxon>indigoferoid/millettioid clade</taxon>
        <taxon>Phaseoleae</taxon>
        <taxon>Vigna</taxon>
    </lineage>
</organism>
<dbReference type="PANTHER" id="PTHR46361:SF4">
    <property type="entry name" value="DISHEVELLED_EGL-10_LECKSTRIN DOMAIN PROTEIN"/>
    <property type="match status" value="1"/>
</dbReference>
<reference evidence="3 4" key="1">
    <citation type="submission" date="2020-05" db="EMBL/GenBank/DDBJ databases">
        <title>Vigna angularis (adzuki bean) Var. LongXiaoDou No. 4 denovo assembly.</title>
        <authorList>
            <person name="Xiang H."/>
        </authorList>
    </citation>
    <scope>NUCLEOTIDE SEQUENCE [LARGE SCALE GENOMIC DNA]</scope>
    <source>
        <tissue evidence="3">Leaf</tissue>
    </source>
</reference>
<feature type="region of interest" description="Disordered" evidence="1">
    <location>
        <begin position="1"/>
        <end position="24"/>
    </location>
</feature>
<proteinExistence type="predicted"/>
<evidence type="ECO:0000256" key="1">
    <source>
        <dbReference type="SAM" id="MobiDB-lite"/>
    </source>
</evidence>
<dbReference type="InterPro" id="IPR036388">
    <property type="entry name" value="WH-like_DNA-bd_sf"/>
</dbReference>
<gene>
    <name evidence="3" type="ORF">HKW66_Vig0252370</name>
</gene>
<dbReference type="Gene3D" id="1.10.10.10">
    <property type="entry name" value="Winged helix-like DNA-binding domain superfamily/Winged helix DNA-binding domain"/>
    <property type="match status" value="1"/>
</dbReference>
<dbReference type="InterPro" id="IPR036514">
    <property type="entry name" value="SGNH_hydro_sf"/>
</dbReference>
<dbReference type="PROSITE" id="PS51354">
    <property type="entry name" value="GLUTAREDOXIN_2"/>
    <property type="match status" value="1"/>
</dbReference>
<dbReference type="PRINTS" id="PR00160">
    <property type="entry name" value="GLUTAREDOXIN"/>
</dbReference>
<sequence>MGLEVEEPITTGQSTAPETMSLSSPQKVQNNLTVTSTLPIVQPHALLPKPVPPTAALRNDVTVSSAFGKFFHQRRHELSSAISRGISTLKHQTDDALKKNKNEGVTEFNLSGLKIFVAVKKNAPFSQRRISFFSRSNCRECSAVRSFFRERALRFVEINVDVFTERDKELRERTGSTTVPKIFFGEKLIGGLVELNALRKDGNKELERQLKDAEGEGPAAPVYGFDEAAEETVKEEAAEETLKVVKVLRQRLPIQDRVLKMKIARNCFAGSELVEFLVRHHGYAPTKAVEIGKQLCKKHFIHHVFGENDFEEGNHFYRFIEHEPLISKCFNFRGATYDSEPKAAAAVCDRLTKIMCAILESYASEDRKRIDYLAISKSEEFRRYVNMTQDLQRVNLLELSENETLAFFLNLYNAMIIHAVIRVGCPEGVINRRSFSEFHYLIGGHPYSLSAIKNGILRSNRRSPYSLIKPFGSGDRRLEFPVNSFLSHTNNDSLVPTKMQLALVKMNPLVHFGLCNGTKSSPKKEHLDDRPTIESTSFYLDAGNNNNLNTLAKANAFPYGIDFNNCSTGRFSNGKTLADLIAIRLSLPMPPPYLGVPKSKRHQVIRGINYASGSCGILNSTRTRIYDLGARKFVKETLCKSE</sequence>
<feature type="domain" description="DEP" evidence="2">
    <location>
        <begin position="248"/>
        <end position="321"/>
    </location>
</feature>
<dbReference type="SMART" id="SM00049">
    <property type="entry name" value="DEP"/>
    <property type="match status" value="1"/>
</dbReference>
<dbReference type="InterPro" id="IPR036390">
    <property type="entry name" value="WH_DNA-bd_sf"/>
</dbReference>
<evidence type="ECO:0000313" key="3">
    <source>
        <dbReference type="EMBL" id="KAG2377253.1"/>
    </source>
</evidence>
<comment type="caution">
    <text evidence="3">The sequence shown here is derived from an EMBL/GenBank/DDBJ whole genome shotgun (WGS) entry which is preliminary data.</text>
</comment>
<dbReference type="SUPFAM" id="SSF52833">
    <property type="entry name" value="Thioredoxin-like"/>
    <property type="match status" value="1"/>
</dbReference>
<dbReference type="GO" id="GO:0035556">
    <property type="term" value="P:intracellular signal transduction"/>
    <property type="evidence" value="ECO:0007669"/>
    <property type="project" value="InterPro"/>
</dbReference>
<dbReference type="PROSITE" id="PS50186">
    <property type="entry name" value="DEP"/>
    <property type="match status" value="1"/>
</dbReference>
<feature type="compositionally biased region" description="Polar residues" evidence="1">
    <location>
        <begin position="10"/>
        <end position="24"/>
    </location>
</feature>
<dbReference type="CDD" id="cd04371">
    <property type="entry name" value="DEP"/>
    <property type="match status" value="1"/>
</dbReference>
<dbReference type="InterPro" id="IPR006869">
    <property type="entry name" value="DUF547"/>
</dbReference>
<dbReference type="Gene3D" id="3.40.50.1110">
    <property type="entry name" value="SGNH hydrolase"/>
    <property type="match status" value="1"/>
</dbReference>
<protein>
    <submittedName>
        <fullName evidence="3">GDSL esterase/lipase</fullName>
    </submittedName>
</protein>